<dbReference type="AlphaFoldDB" id="A0A5N4A3H2"/>
<name>A0A5N4A3H2_PHOPY</name>
<evidence type="ECO:0000313" key="2">
    <source>
        <dbReference type="EMBL" id="KAB0791873.1"/>
    </source>
</evidence>
<dbReference type="InterPro" id="IPR001584">
    <property type="entry name" value="Integrase_cat-core"/>
</dbReference>
<organism evidence="2 3">
    <name type="scientific">Photinus pyralis</name>
    <name type="common">Common eastern firefly</name>
    <name type="synonym">Lampyris pyralis</name>
    <dbReference type="NCBI Taxonomy" id="7054"/>
    <lineage>
        <taxon>Eukaryota</taxon>
        <taxon>Metazoa</taxon>
        <taxon>Ecdysozoa</taxon>
        <taxon>Arthropoda</taxon>
        <taxon>Hexapoda</taxon>
        <taxon>Insecta</taxon>
        <taxon>Pterygota</taxon>
        <taxon>Neoptera</taxon>
        <taxon>Endopterygota</taxon>
        <taxon>Coleoptera</taxon>
        <taxon>Polyphaga</taxon>
        <taxon>Elateriformia</taxon>
        <taxon>Elateroidea</taxon>
        <taxon>Lampyridae</taxon>
        <taxon>Lampyrinae</taxon>
        <taxon>Photinus</taxon>
    </lineage>
</organism>
<feature type="domain" description="Integrase catalytic" evidence="1">
    <location>
        <begin position="1"/>
        <end position="118"/>
    </location>
</feature>
<proteinExistence type="predicted"/>
<feature type="non-terminal residue" evidence="2">
    <location>
        <position position="1"/>
    </location>
</feature>
<accession>A0A5N4A3H2</accession>
<dbReference type="SUPFAM" id="SSF53098">
    <property type="entry name" value="Ribonuclease H-like"/>
    <property type="match status" value="1"/>
</dbReference>
<dbReference type="PROSITE" id="PS50994">
    <property type="entry name" value="INTEGRASE"/>
    <property type="match status" value="1"/>
</dbReference>
<dbReference type="Proteomes" id="UP000327044">
    <property type="component" value="Unassembled WGS sequence"/>
</dbReference>
<dbReference type="EMBL" id="VVIM01000011">
    <property type="protein sequence ID" value="KAB0791873.1"/>
    <property type="molecule type" value="Genomic_DNA"/>
</dbReference>
<sequence length="176" mass="20875">GRPRLVMSDIGTNFQGCSNFFKSLDWKVIGKDTVLEKIQWKFNVAAAPWWGGYWERIIRILKDMMKRSIGKSTLNRKELEDSLLVMEEVINGRPLTYVSEDNDELEPLTPSMFMSNECGLKFPEGDMNSENLNYRWKYMKKLRDELRQRFRKEYLSQLISRINQKPSRKLELNEIV</sequence>
<dbReference type="Gene3D" id="3.30.420.10">
    <property type="entry name" value="Ribonuclease H-like superfamily/Ribonuclease H"/>
    <property type="match status" value="1"/>
</dbReference>
<protein>
    <recommendedName>
        <fullName evidence="1">Integrase catalytic domain-containing protein</fullName>
    </recommendedName>
</protein>
<dbReference type="InterPro" id="IPR036397">
    <property type="entry name" value="RNaseH_sf"/>
</dbReference>
<evidence type="ECO:0000259" key="1">
    <source>
        <dbReference type="PROSITE" id="PS50994"/>
    </source>
</evidence>
<dbReference type="GO" id="GO:0003676">
    <property type="term" value="F:nucleic acid binding"/>
    <property type="evidence" value="ECO:0007669"/>
    <property type="project" value="InterPro"/>
</dbReference>
<comment type="caution">
    <text evidence="2">The sequence shown here is derived from an EMBL/GenBank/DDBJ whole genome shotgun (WGS) entry which is preliminary data.</text>
</comment>
<keyword evidence="3" id="KW-1185">Reference proteome</keyword>
<reference evidence="2 3" key="1">
    <citation type="journal article" date="2018" name="Elife">
        <title>Firefly genomes illuminate parallel origins of bioluminescence in beetles.</title>
        <authorList>
            <person name="Fallon T.R."/>
            <person name="Lower S.E."/>
            <person name="Chang C.H."/>
            <person name="Bessho-Uehara M."/>
            <person name="Martin G.J."/>
            <person name="Bewick A.J."/>
            <person name="Behringer M."/>
            <person name="Debat H.J."/>
            <person name="Wong I."/>
            <person name="Day J.C."/>
            <person name="Suvorov A."/>
            <person name="Silva C.J."/>
            <person name="Stanger-Hall K.F."/>
            <person name="Hall D.W."/>
            <person name="Schmitz R.J."/>
            <person name="Nelson D.R."/>
            <person name="Lewis S.M."/>
            <person name="Shigenobu S."/>
            <person name="Bybee S.M."/>
            <person name="Larracuente A.M."/>
            <person name="Oba Y."/>
            <person name="Weng J.K."/>
        </authorList>
    </citation>
    <scope>NUCLEOTIDE SEQUENCE [LARGE SCALE GENOMIC DNA]</scope>
    <source>
        <strain evidence="2">1611_PpyrPB1</strain>
        <tissue evidence="2">Whole body</tissue>
    </source>
</reference>
<evidence type="ECO:0000313" key="3">
    <source>
        <dbReference type="Proteomes" id="UP000327044"/>
    </source>
</evidence>
<dbReference type="PANTHER" id="PTHR47331">
    <property type="entry name" value="PHD-TYPE DOMAIN-CONTAINING PROTEIN"/>
    <property type="match status" value="1"/>
</dbReference>
<dbReference type="InParanoid" id="A0A5N4A3H2"/>
<dbReference type="GO" id="GO:0015074">
    <property type="term" value="P:DNA integration"/>
    <property type="evidence" value="ECO:0007669"/>
    <property type="project" value="InterPro"/>
</dbReference>
<feature type="non-terminal residue" evidence="2">
    <location>
        <position position="176"/>
    </location>
</feature>
<dbReference type="InterPro" id="IPR012337">
    <property type="entry name" value="RNaseH-like_sf"/>
</dbReference>
<gene>
    <name evidence="2" type="ORF">PPYR_03673</name>
</gene>